<organism evidence="2">
    <name type="scientific">marine sediment metagenome</name>
    <dbReference type="NCBI Taxonomy" id="412755"/>
    <lineage>
        <taxon>unclassified sequences</taxon>
        <taxon>metagenomes</taxon>
        <taxon>ecological metagenomes</taxon>
    </lineage>
</organism>
<proteinExistence type="predicted"/>
<keyword evidence="1" id="KW-1133">Transmembrane helix</keyword>
<feature type="transmembrane region" description="Helical" evidence="1">
    <location>
        <begin position="206"/>
        <end position="227"/>
    </location>
</feature>
<sequence length="232" mass="25556">MTGLHIIAGLTIIPLIICSFYVHSRVKRLFQEYSGKPVKRGMTGRHIARAMLDSAGLQGVVVEEMNADLLDHYDPRQKVVRLSRNVSRKASIAAVGIAAHEAAHAIQDGTGYPPIKLRNRIAPFVKGGGYLILPLLFLGLLLSSMAQSSFLIDLALLLLFVTVLFYLVTLPVELEASSRAMRYIEDSGISDDQELDGVRKVLRAAALTYLVAAALAITQFLRVLGIYRRNER</sequence>
<gene>
    <name evidence="2" type="ORF">S03H2_48502</name>
</gene>
<dbReference type="EMBL" id="BARU01030580">
    <property type="protein sequence ID" value="GAH64868.1"/>
    <property type="molecule type" value="Genomic_DNA"/>
</dbReference>
<accession>X1J514</accession>
<dbReference type="PANTHER" id="PTHR36434:SF1">
    <property type="entry name" value="MEMBRANE PROTEASE YUGP-RELATED"/>
    <property type="match status" value="1"/>
</dbReference>
<dbReference type="Pfam" id="PF04298">
    <property type="entry name" value="Zn_peptidase_2"/>
    <property type="match status" value="1"/>
</dbReference>
<dbReference type="PANTHER" id="PTHR36434">
    <property type="entry name" value="MEMBRANE PROTEASE YUGP-RELATED"/>
    <property type="match status" value="1"/>
</dbReference>
<keyword evidence="1" id="KW-0472">Membrane</keyword>
<evidence type="ECO:0008006" key="3">
    <source>
        <dbReference type="Google" id="ProtNLM"/>
    </source>
</evidence>
<keyword evidence="1" id="KW-0812">Transmembrane</keyword>
<dbReference type="InterPro" id="IPR007395">
    <property type="entry name" value="Zn_peptidase_2"/>
</dbReference>
<comment type="caution">
    <text evidence="2">The sequence shown here is derived from an EMBL/GenBank/DDBJ whole genome shotgun (WGS) entry which is preliminary data.</text>
</comment>
<evidence type="ECO:0000313" key="2">
    <source>
        <dbReference type="EMBL" id="GAH64868.1"/>
    </source>
</evidence>
<evidence type="ECO:0000256" key="1">
    <source>
        <dbReference type="SAM" id="Phobius"/>
    </source>
</evidence>
<feature type="transmembrane region" description="Helical" evidence="1">
    <location>
        <begin position="6"/>
        <end position="23"/>
    </location>
</feature>
<feature type="non-terminal residue" evidence="2">
    <location>
        <position position="232"/>
    </location>
</feature>
<reference evidence="2" key="1">
    <citation type="journal article" date="2014" name="Front. Microbiol.">
        <title>High frequency of phylogenetically diverse reductive dehalogenase-homologous genes in deep subseafloor sedimentary metagenomes.</title>
        <authorList>
            <person name="Kawai M."/>
            <person name="Futagami T."/>
            <person name="Toyoda A."/>
            <person name="Takaki Y."/>
            <person name="Nishi S."/>
            <person name="Hori S."/>
            <person name="Arai W."/>
            <person name="Tsubouchi T."/>
            <person name="Morono Y."/>
            <person name="Uchiyama I."/>
            <person name="Ito T."/>
            <person name="Fujiyama A."/>
            <person name="Inagaki F."/>
            <person name="Takami H."/>
        </authorList>
    </citation>
    <scope>NUCLEOTIDE SEQUENCE</scope>
    <source>
        <strain evidence="2">Expedition CK06-06</strain>
    </source>
</reference>
<feature type="transmembrane region" description="Helical" evidence="1">
    <location>
        <begin position="124"/>
        <end position="144"/>
    </location>
</feature>
<protein>
    <recommendedName>
        <fullName evidence="3">Peptidase membrane zinc metallopeptidase</fullName>
    </recommendedName>
</protein>
<name>X1J514_9ZZZZ</name>
<feature type="transmembrane region" description="Helical" evidence="1">
    <location>
        <begin position="150"/>
        <end position="172"/>
    </location>
</feature>
<dbReference type="AlphaFoldDB" id="X1J514"/>